<proteinExistence type="predicted"/>
<dbReference type="Proteomes" id="UP000799440">
    <property type="component" value="Unassembled WGS sequence"/>
</dbReference>
<reference evidence="2" key="1">
    <citation type="journal article" date="2020" name="Stud. Mycol.">
        <title>101 Dothideomycetes genomes: a test case for predicting lifestyles and emergence of pathogens.</title>
        <authorList>
            <person name="Haridas S."/>
            <person name="Albert R."/>
            <person name="Binder M."/>
            <person name="Bloem J."/>
            <person name="Labutti K."/>
            <person name="Salamov A."/>
            <person name="Andreopoulos B."/>
            <person name="Baker S."/>
            <person name="Barry K."/>
            <person name="Bills G."/>
            <person name="Bluhm B."/>
            <person name="Cannon C."/>
            <person name="Castanera R."/>
            <person name="Culley D."/>
            <person name="Daum C."/>
            <person name="Ezra D."/>
            <person name="Gonzalez J."/>
            <person name="Henrissat B."/>
            <person name="Kuo A."/>
            <person name="Liang C."/>
            <person name="Lipzen A."/>
            <person name="Lutzoni F."/>
            <person name="Magnuson J."/>
            <person name="Mondo S."/>
            <person name="Nolan M."/>
            <person name="Ohm R."/>
            <person name="Pangilinan J."/>
            <person name="Park H.-J."/>
            <person name="Ramirez L."/>
            <person name="Alfaro M."/>
            <person name="Sun H."/>
            <person name="Tritt A."/>
            <person name="Yoshinaga Y."/>
            <person name="Zwiers L.-H."/>
            <person name="Turgeon B."/>
            <person name="Goodwin S."/>
            <person name="Spatafora J."/>
            <person name="Crous P."/>
            <person name="Grigoriev I."/>
        </authorList>
    </citation>
    <scope>NUCLEOTIDE SEQUENCE</scope>
    <source>
        <strain evidence="2">CBS 119925</strain>
    </source>
</reference>
<sequence length="272" mass="30209">MPYDLTSHEDPLHSGHDPLPLQQFYPSGRRCCQVYHMYPNGVTVLCAYETREPRNPLPGTEPQTPLYCRGHAYELEWAFSGRLDDNDILDESEILDDNDILENNDILDSDDEPSGFARVLRARDSLSPLYRTSRSVSPVVTDEAAAGIPVCPYCARSLPSSVRSTHGSDVGYADDVAYSPGRETEVLPSGSGVRREHEGGRYGHHTQRPQGGIRRRLRRMFSGRENGNDDGWLSGHTHSPGGDHERYGEGPSSLEGSFETRTYSRAAKHGGH</sequence>
<name>A0A6A6VKU1_9PLEO</name>
<gene>
    <name evidence="2" type="ORF">M011DRAFT_456576</name>
</gene>
<feature type="compositionally biased region" description="Basic residues" evidence="1">
    <location>
        <begin position="202"/>
        <end position="221"/>
    </location>
</feature>
<evidence type="ECO:0000313" key="3">
    <source>
        <dbReference type="Proteomes" id="UP000799440"/>
    </source>
</evidence>
<accession>A0A6A6VKU1</accession>
<keyword evidence="3" id="KW-1185">Reference proteome</keyword>
<protein>
    <submittedName>
        <fullName evidence="2">Uncharacterized protein</fullName>
    </submittedName>
</protein>
<evidence type="ECO:0000313" key="2">
    <source>
        <dbReference type="EMBL" id="KAF2749821.1"/>
    </source>
</evidence>
<evidence type="ECO:0000256" key="1">
    <source>
        <dbReference type="SAM" id="MobiDB-lite"/>
    </source>
</evidence>
<dbReference type="EMBL" id="MU006565">
    <property type="protein sequence ID" value="KAF2749821.1"/>
    <property type="molecule type" value="Genomic_DNA"/>
</dbReference>
<feature type="region of interest" description="Disordered" evidence="1">
    <location>
        <begin position="173"/>
        <end position="272"/>
    </location>
</feature>
<organism evidence="2 3">
    <name type="scientific">Sporormia fimetaria CBS 119925</name>
    <dbReference type="NCBI Taxonomy" id="1340428"/>
    <lineage>
        <taxon>Eukaryota</taxon>
        <taxon>Fungi</taxon>
        <taxon>Dikarya</taxon>
        <taxon>Ascomycota</taxon>
        <taxon>Pezizomycotina</taxon>
        <taxon>Dothideomycetes</taxon>
        <taxon>Pleosporomycetidae</taxon>
        <taxon>Pleosporales</taxon>
        <taxon>Sporormiaceae</taxon>
        <taxon>Sporormia</taxon>
    </lineage>
</organism>
<dbReference type="AlphaFoldDB" id="A0A6A6VKU1"/>